<evidence type="ECO:0000256" key="1">
    <source>
        <dbReference type="ARBA" id="ARBA00004651"/>
    </source>
</evidence>
<dbReference type="FunFam" id="1.20.1250.20:FF:000001">
    <property type="entry name" value="Dicarboxylate MFS transporter"/>
    <property type="match status" value="1"/>
</dbReference>
<evidence type="ECO:0000256" key="5">
    <source>
        <dbReference type="ARBA" id="ARBA00022989"/>
    </source>
</evidence>
<feature type="transmembrane region" description="Helical" evidence="7">
    <location>
        <begin position="331"/>
        <end position="353"/>
    </location>
</feature>
<evidence type="ECO:0000313" key="9">
    <source>
        <dbReference type="EMBL" id="KGM34380.1"/>
    </source>
</evidence>
<dbReference type="CDD" id="cd17369">
    <property type="entry name" value="MFS_ShiA_like"/>
    <property type="match status" value="1"/>
</dbReference>
<protein>
    <submittedName>
        <fullName evidence="9">MFS transporter permease</fullName>
    </submittedName>
</protein>
<organism evidence="9 10">
    <name type="scientific">Inquilinus limosus MP06</name>
    <dbReference type="NCBI Taxonomy" id="1398085"/>
    <lineage>
        <taxon>Bacteria</taxon>
        <taxon>Pseudomonadati</taxon>
        <taxon>Pseudomonadota</taxon>
        <taxon>Alphaproteobacteria</taxon>
        <taxon>Rhodospirillales</taxon>
        <taxon>Rhodospirillaceae</taxon>
        <taxon>Inquilinus</taxon>
    </lineage>
</organism>
<feature type="transmembrane region" description="Helical" evidence="7">
    <location>
        <begin position="106"/>
        <end position="133"/>
    </location>
</feature>
<dbReference type="InterPro" id="IPR036259">
    <property type="entry name" value="MFS_trans_sf"/>
</dbReference>
<gene>
    <name evidence="9" type="ORF">P409_10530</name>
</gene>
<dbReference type="InterPro" id="IPR011701">
    <property type="entry name" value="MFS"/>
</dbReference>
<dbReference type="EMBL" id="JANX01000097">
    <property type="protein sequence ID" value="KGM34380.1"/>
    <property type="molecule type" value="Genomic_DNA"/>
</dbReference>
<dbReference type="InterPro" id="IPR005829">
    <property type="entry name" value="Sugar_transporter_CS"/>
</dbReference>
<reference evidence="9 10" key="1">
    <citation type="submission" date="2014-01" db="EMBL/GenBank/DDBJ databases">
        <title>Genome sequence determination for a cystic fibrosis isolate, Inquilinus limosus.</title>
        <authorList>
            <person name="Pino M."/>
            <person name="Di Conza J."/>
            <person name="Gutkind G."/>
        </authorList>
    </citation>
    <scope>NUCLEOTIDE SEQUENCE [LARGE SCALE GENOMIC DNA]</scope>
    <source>
        <strain evidence="9 10">MP06</strain>
    </source>
</reference>
<dbReference type="PANTHER" id="PTHR43045:SF1">
    <property type="entry name" value="SHIKIMATE TRANSPORTER"/>
    <property type="match status" value="1"/>
</dbReference>
<feature type="domain" description="Major facilitator superfamily (MFS) profile" evidence="8">
    <location>
        <begin position="7"/>
        <end position="417"/>
    </location>
</feature>
<feature type="transmembrane region" description="Helical" evidence="7">
    <location>
        <begin position="145"/>
        <end position="168"/>
    </location>
</feature>
<comment type="caution">
    <text evidence="9">The sequence shown here is derived from an EMBL/GenBank/DDBJ whole genome shotgun (WGS) entry which is preliminary data.</text>
</comment>
<dbReference type="Proteomes" id="UP000029995">
    <property type="component" value="Unassembled WGS sequence"/>
</dbReference>
<feature type="transmembrane region" description="Helical" evidence="7">
    <location>
        <begin position="365"/>
        <end position="389"/>
    </location>
</feature>
<evidence type="ECO:0000256" key="3">
    <source>
        <dbReference type="ARBA" id="ARBA00022475"/>
    </source>
</evidence>
<dbReference type="InterPro" id="IPR020846">
    <property type="entry name" value="MFS_dom"/>
</dbReference>
<dbReference type="GO" id="GO:0022857">
    <property type="term" value="F:transmembrane transporter activity"/>
    <property type="evidence" value="ECO:0007669"/>
    <property type="project" value="InterPro"/>
</dbReference>
<evidence type="ECO:0000256" key="6">
    <source>
        <dbReference type="ARBA" id="ARBA00023136"/>
    </source>
</evidence>
<keyword evidence="6 7" id="KW-0472">Membrane</keyword>
<dbReference type="GO" id="GO:0005886">
    <property type="term" value="C:plasma membrane"/>
    <property type="evidence" value="ECO:0007669"/>
    <property type="project" value="UniProtKB-SubCell"/>
</dbReference>
<keyword evidence="5 7" id="KW-1133">Transmembrane helix</keyword>
<dbReference type="Pfam" id="PF07690">
    <property type="entry name" value="MFS_1"/>
    <property type="match status" value="1"/>
</dbReference>
<sequence length="440" mass="46654">MAERVRLLFASAVGTIIEWYDFFMFAFCATLVFDKVFFPGEDPLTGTLLSLGTFAVGFLARPLGGILFGALGDRIGRKNALVVSLLMMGAATFAMGLLPTHASAGILAPILLVTLRVLQGIAVGGEATGALLIVAESMPGKRRGFWTSFPMIGGPAANVLAAATIGILTARYGEAGFVDWAWRLPFLFSIVLVLLGLWVRRRVEESPVFAELAAQRRAAPAAPLAEALRSHWRPMGQVFLVKAAENTLFYLFTTFFLVLVVQFLNLARGVGSDALFWGSILEVAVIMAAAWISDVIGRRPVMLLGLIGGIGAAALLFTLPPGTAPETVLRVTLLTLTCHGIIVGSMSAWFTELFPTRVRYTAMSVSYQVASVVGGSVAPLIGTALLGWTGTPQSVAVYAALMAVPGILCVLLSRETRGADLAAVEAEDVPAAPVLAERSR</sequence>
<evidence type="ECO:0000256" key="7">
    <source>
        <dbReference type="SAM" id="Phobius"/>
    </source>
</evidence>
<comment type="subcellular location">
    <subcellularLocation>
        <location evidence="1">Cell membrane</location>
        <topology evidence="1">Multi-pass membrane protein</topology>
    </subcellularLocation>
</comment>
<evidence type="ECO:0000256" key="4">
    <source>
        <dbReference type="ARBA" id="ARBA00022692"/>
    </source>
</evidence>
<feature type="transmembrane region" description="Helical" evidence="7">
    <location>
        <begin position="301"/>
        <end position="319"/>
    </location>
</feature>
<dbReference type="PROSITE" id="PS00217">
    <property type="entry name" value="SUGAR_TRANSPORT_2"/>
    <property type="match status" value="1"/>
</dbReference>
<dbReference type="SUPFAM" id="SSF103473">
    <property type="entry name" value="MFS general substrate transporter"/>
    <property type="match status" value="1"/>
</dbReference>
<dbReference type="Gene3D" id="1.20.1250.20">
    <property type="entry name" value="MFS general substrate transporter like domains"/>
    <property type="match status" value="1"/>
</dbReference>
<feature type="transmembrane region" description="Helical" evidence="7">
    <location>
        <begin position="395"/>
        <end position="413"/>
    </location>
</feature>
<evidence type="ECO:0000259" key="8">
    <source>
        <dbReference type="PROSITE" id="PS50850"/>
    </source>
</evidence>
<accession>A0A0A0D8M4</accession>
<proteinExistence type="predicted"/>
<dbReference type="PROSITE" id="PS50850">
    <property type="entry name" value="MFS"/>
    <property type="match status" value="1"/>
</dbReference>
<evidence type="ECO:0000313" key="10">
    <source>
        <dbReference type="Proteomes" id="UP000029995"/>
    </source>
</evidence>
<feature type="transmembrane region" description="Helical" evidence="7">
    <location>
        <begin position="274"/>
        <end position="292"/>
    </location>
</feature>
<keyword evidence="4 7" id="KW-0812">Transmembrane</keyword>
<dbReference type="PANTHER" id="PTHR43045">
    <property type="entry name" value="SHIKIMATE TRANSPORTER"/>
    <property type="match status" value="1"/>
</dbReference>
<feature type="transmembrane region" description="Helical" evidence="7">
    <location>
        <begin position="7"/>
        <end position="33"/>
    </location>
</feature>
<feature type="transmembrane region" description="Helical" evidence="7">
    <location>
        <begin position="180"/>
        <end position="199"/>
    </location>
</feature>
<evidence type="ECO:0000256" key="2">
    <source>
        <dbReference type="ARBA" id="ARBA00022448"/>
    </source>
</evidence>
<dbReference type="PROSITE" id="PS00216">
    <property type="entry name" value="SUGAR_TRANSPORT_1"/>
    <property type="match status" value="1"/>
</dbReference>
<dbReference type="AlphaFoldDB" id="A0A0A0D8M4"/>
<name>A0A0A0D8M4_9PROT</name>
<feature type="transmembrane region" description="Helical" evidence="7">
    <location>
        <begin position="45"/>
        <end position="68"/>
    </location>
</feature>
<feature type="transmembrane region" description="Helical" evidence="7">
    <location>
        <begin position="80"/>
        <end position="100"/>
    </location>
</feature>
<dbReference type="OrthoDB" id="9783227at2"/>
<keyword evidence="2" id="KW-0813">Transport</keyword>
<feature type="transmembrane region" description="Helical" evidence="7">
    <location>
        <begin position="248"/>
        <end position="268"/>
    </location>
</feature>
<keyword evidence="3" id="KW-1003">Cell membrane</keyword>